<evidence type="ECO:0000313" key="2">
    <source>
        <dbReference type="Proteomes" id="UP001327314"/>
    </source>
</evidence>
<organism evidence="1 2">
    <name type="scientific">Mycoplasmopsis cynos</name>
    <dbReference type="NCBI Taxonomy" id="171284"/>
    <lineage>
        <taxon>Bacteria</taxon>
        <taxon>Bacillati</taxon>
        <taxon>Mycoplasmatota</taxon>
        <taxon>Mycoplasmoidales</taxon>
        <taxon>Metamycoplasmataceae</taxon>
        <taxon>Mycoplasmopsis</taxon>
    </lineage>
</organism>
<reference evidence="1 2" key="1">
    <citation type="submission" date="2023-12" db="EMBL/GenBank/DDBJ databases">
        <title>Hybrid Genome Assemblies of Mycoplasma cynos and Mycoplasma felis isolated from Dogs and Cats with Infectious Respiratory Disease.</title>
        <authorList>
            <person name="Framst I."/>
            <person name="Cai H."/>
            <person name="Ramesh P."/>
            <person name="Maboni G."/>
        </authorList>
    </citation>
    <scope>NUCLEOTIDE SEQUENCE [LARGE SCALE GENOMIC DNA]</scope>
    <source>
        <strain evidence="1 2">30510</strain>
    </source>
</reference>
<accession>A0ABD8AIP4</accession>
<dbReference type="AlphaFoldDB" id="A0ABD8AIP4"/>
<evidence type="ECO:0008006" key="3">
    <source>
        <dbReference type="Google" id="ProtNLM"/>
    </source>
</evidence>
<proteinExistence type="predicted"/>
<protein>
    <recommendedName>
        <fullName evidence="3">Transposase</fullName>
    </recommendedName>
</protein>
<gene>
    <name evidence="1" type="ORF">RRG46_03610</name>
</gene>
<dbReference type="Proteomes" id="UP001327314">
    <property type="component" value="Chromosome"/>
</dbReference>
<name>A0ABD8AIP4_9BACT</name>
<evidence type="ECO:0000313" key="1">
    <source>
        <dbReference type="EMBL" id="WQQ19896.1"/>
    </source>
</evidence>
<sequence length="61" mass="7096">MIAENIDENARTLSIKTGLCVSSIKRYKKIIRSREKIQISHKNKFTKKASHISDSLIEIYF</sequence>
<dbReference type="RefSeq" id="WP_284520848.1">
    <property type="nucleotide sequence ID" value="NZ_CP103987.1"/>
</dbReference>
<dbReference type="EMBL" id="CP141046">
    <property type="protein sequence ID" value="WQQ19896.1"/>
    <property type="molecule type" value="Genomic_DNA"/>
</dbReference>